<name>A0A8J5KVM1_ZINOF</name>
<feature type="domain" description="CCT" evidence="5">
    <location>
        <begin position="169"/>
        <end position="211"/>
    </location>
</feature>
<accession>A0A8J5KVM1</accession>
<dbReference type="GO" id="GO:0003700">
    <property type="term" value="F:DNA-binding transcription factor activity"/>
    <property type="evidence" value="ECO:0007669"/>
    <property type="project" value="TreeGrafter"/>
</dbReference>
<proteinExistence type="predicted"/>
<organism evidence="6 7">
    <name type="scientific">Zingiber officinale</name>
    <name type="common">Ginger</name>
    <name type="synonym">Amomum zingiber</name>
    <dbReference type="NCBI Taxonomy" id="94328"/>
    <lineage>
        <taxon>Eukaryota</taxon>
        <taxon>Viridiplantae</taxon>
        <taxon>Streptophyta</taxon>
        <taxon>Embryophyta</taxon>
        <taxon>Tracheophyta</taxon>
        <taxon>Spermatophyta</taxon>
        <taxon>Magnoliopsida</taxon>
        <taxon>Liliopsida</taxon>
        <taxon>Zingiberales</taxon>
        <taxon>Zingiberaceae</taxon>
        <taxon>Zingiber</taxon>
    </lineage>
</organism>
<keyword evidence="7" id="KW-1185">Reference proteome</keyword>
<evidence type="ECO:0000256" key="2">
    <source>
        <dbReference type="ARBA" id="ARBA00023242"/>
    </source>
</evidence>
<reference evidence="6 7" key="1">
    <citation type="submission" date="2020-08" db="EMBL/GenBank/DDBJ databases">
        <title>Plant Genome Project.</title>
        <authorList>
            <person name="Zhang R.-G."/>
        </authorList>
    </citation>
    <scope>NUCLEOTIDE SEQUENCE [LARGE SCALE GENOMIC DNA]</scope>
    <source>
        <tissue evidence="6">Rhizome</tissue>
    </source>
</reference>
<keyword evidence="2 3" id="KW-0539">Nucleus</keyword>
<dbReference type="InterPro" id="IPR045281">
    <property type="entry name" value="CONSTANS-like"/>
</dbReference>
<comment type="subcellular location">
    <subcellularLocation>
        <location evidence="1 3">Nucleus</location>
    </subcellularLocation>
</comment>
<dbReference type="PANTHER" id="PTHR31319">
    <property type="entry name" value="ZINC FINGER PROTEIN CONSTANS-LIKE 4"/>
    <property type="match status" value="1"/>
</dbReference>
<evidence type="ECO:0000256" key="4">
    <source>
        <dbReference type="SAM" id="MobiDB-lite"/>
    </source>
</evidence>
<dbReference type="EMBL" id="JACMSC010000012">
    <property type="protein sequence ID" value="KAG6494832.1"/>
    <property type="molecule type" value="Genomic_DNA"/>
</dbReference>
<dbReference type="PROSITE" id="PS51017">
    <property type="entry name" value="CCT"/>
    <property type="match status" value="1"/>
</dbReference>
<dbReference type="InterPro" id="IPR010402">
    <property type="entry name" value="CCT_domain"/>
</dbReference>
<evidence type="ECO:0000313" key="7">
    <source>
        <dbReference type="Proteomes" id="UP000734854"/>
    </source>
</evidence>
<evidence type="ECO:0000256" key="1">
    <source>
        <dbReference type="ARBA" id="ARBA00004123"/>
    </source>
</evidence>
<protein>
    <recommendedName>
        <fullName evidence="5">CCT domain-containing protein</fullName>
    </recommendedName>
</protein>
<gene>
    <name evidence="6" type="ORF">ZIOFF_042594</name>
</gene>
<dbReference type="AlphaFoldDB" id="A0A8J5KVM1"/>
<sequence>MSLSFSSSSYDVDGSLLHYQNCPSFGSPTAPCEFYHDSNGGLLPFPSSFPRPPAEYYDLRRSSSSQSLPLHLYAPDPTIHHHPPPPPSYSSPPSSSSDYLNFHAAPVRRVLSAGDLQRKHGSPENYGQEGGGASGKVGKYSAEERKERIERYRSKRNQRNFHKKITVYPILLYRHHSPPLILTRIHLAFQYACRKTLADSRPRVRGRFARNGETEAEMAAASSSGMNQSYGLGGEWWSQILATDDDEDLYYDGDVLVNLAAADVFAMNILS</sequence>
<dbReference type="GO" id="GO:0009909">
    <property type="term" value="P:regulation of flower development"/>
    <property type="evidence" value="ECO:0007669"/>
    <property type="project" value="InterPro"/>
</dbReference>
<feature type="region of interest" description="Disordered" evidence="4">
    <location>
        <begin position="68"/>
        <end position="97"/>
    </location>
</feature>
<dbReference type="Proteomes" id="UP000734854">
    <property type="component" value="Unassembled WGS sequence"/>
</dbReference>
<evidence type="ECO:0000313" key="6">
    <source>
        <dbReference type="EMBL" id="KAG6494832.1"/>
    </source>
</evidence>
<evidence type="ECO:0000259" key="5">
    <source>
        <dbReference type="PROSITE" id="PS51017"/>
    </source>
</evidence>
<dbReference type="GO" id="GO:0005634">
    <property type="term" value="C:nucleus"/>
    <property type="evidence" value="ECO:0007669"/>
    <property type="project" value="UniProtKB-SubCell"/>
</dbReference>
<comment type="caution">
    <text evidence="6">The sequence shown here is derived from an EMBL/GenBank/DDBJ whole genome shotgun (WGS) entry which is preliminary data.</text>
</comment>
<evidence type="ECO:0000256" key="3">
    <source>
        <dbReference type="PROSITE-ProRule" id="PRU00357"/>
    </source>
</evidence>
<feature type="region of interest" description="Disordered" evidence="4">
    <location>
        <begin position="116"/>
        <end position="142"/>
    </location>
</feature>
<dbReference type="Pfam" id="PF06203">
    <property type="entry name" value="CCT"/>
    <property type="match status" value="1"/>
</dbReference>
<dbReference type="PANTHER" id="PTHR31319:SF100">
    <property type="entry name" value="OS01G0835700 PROTEIN"/>
    <property type="match status" value="1"/>
</dbReference>